<organism evidence="1 2">
    <name type="scientific">Echinicola vietnamensis (strain DSM 17526 / LMG 23754 / KMM 6221)</name>
    <dbReference type="NCBI Taxonomy" id="926556"/>
    <lineage>
        <taxon>Bacteria</taxon>
        <taxon>Pseudomonadati</taxon>
        <taxon>Bacteroidota</taxon>
        <taxon>Cytophagia</taxon>
        <taxon>Cytophagales</taxon>
        <taxon>Cyclobacteriaceae</taxon>
        <taxon>Echinicola</taxon>
    </lineage>
</organism>
<protein>
    <recommendedName>
        <fullName evidence="3">Tetratricopeptide repeat protein</fullName>
    </recommendedName>
</protein>
<evidence type="ECO:0000313" key="2">
    <source>
        <dbReference type="Proteomes" id="UP000010796"/>
    </source>
</evidence>
<dbReference type="KEGG" id="evi:Echvi_3267"/>
<reference evidence="2" key="1">
    <citation type="submission" date="2012-02" db="EMBL/GenBank/DDBJ databases">
        <title>The complete genome of Echinicola vietnamensis DSM 17526.</title>
        <authorList>
            <person name="Lucas S."/>
            <person name="Copeland A."/>
            <person name="Lapidus A."/>
            <person name="Glavina del Rio T."/>
            <person name="Dalin E."/>
            <person name="Tice H."/>
            <person name="Bruce D."/>
            <person name="Goodwin L."/>
            <person name="Pitluck S."/>
            <person name="Peters L."/>
            <person name="Ovchinnikova G."/>
            <person name="Teshima H."/>
            <person name="Kyrpides N."/>
            <person name="Mavromatis K."/>
            <person name="Ivanova N."/>
            <person name="Brettin T."/>
            <person name="Detter J.C."/>
            <person name="Han C."/>
            <person name="Larimer F."/>
            <person name="Land M."/>
            <person name="Hauser L."/>
            <person name="Markowitz V."/>
            <person name="Cheng J.-F."/>
            <person name="Hugenholtz P."/>
            <person name="Woyke T."/>
            <person name="Wu D."/>
            <person name="Brambilla E."/>
            <person name="Klenk H.-P."/>
            <person name="Eisen J.A."/>
        </authorList>
    </citation>
    <scope>NUCLEOTIDE SEQUENCE [LARGE SCALE GENOMIC DNA]</scope>
    <source>
        <strain evidence="2">DSM 17526 / LMG 23754 / KMM 6221</strain>
    </source>
</reference>
<evidence type="ECO:0008006" key="3">
    <source>
        <dbReference type="Google" id="ProtNLM"/>
    </source>
</evidence>
<dbReference type="RefSeq" id="WP_015267038.1">
    <property type="nucleotide sequence ID" value="NC_019904.1"/>
</dbReference>
<dbReference type="SUPFAM" id="SSF48452">
    <property type="entry name" value="TPR-like"/>
    <property type="match status" value="1"/>
</dbReference>
<dbReference type="AlphaFoldDB" id="L0G1V5"/>
<dbReference type="Proteomes" id="UP000010796">
    <property type="component" value="Chromosome"/>
</dbReference>
<dbReference type="Gene3D" id="1.25.40.10">
    <property type="entry name" value="Tetratricopeptide repeat domain"/>
    <property type="match status" value="1"/>
</dbReference>
<evidence type="ECO:0000313" key="1">
    <source>
        <dbReference type="EMBL" id="AGA79492.1"/>
    </source>
</evidence>
<dbReference type="eggNOG" id="ENOG5033WZG">
    <property type="taxonomic scope" value="Bacteria"/>
</dbReference>
<dbReference type="InterPro" id="IPR011990">
    <property type="entry name" value="TPR-like_helical_dom_sf"/>
</dbReference>
<dbReference type="OrthoDB" id="7594647at2"/>
<sequence>MSKDDWYRNTEWNDQIESEFEARLKRSRGNSNKAQYLRIQASYLLDSQKTENQKKGIQLMERVINDYPEETFSTIHGHEQLGDYYLQNGNYKEAESHFRIVTGHYHSNTRSGTTGLADLKLSETILLSDQEDKLQEAYELSTLKFDETGGNLLMNDQKFYYATLMANLCLRMGEIEEASEYANSALQLSTITEPQFSRHKTVGIINAEKNTIDRLKKIKEKSLATITKHSDGWNSPV</sequence>
<keyword evidence="2" id="KW-1185">Reference proteome</keyword>
<accession>L0G1V5</accession>
<gene>
    <name evidence="1" type="ordered locus">Echvi_3267</name>
</gene>
<name>L0G1V5_ECHVK</name>
<dbReference type="EMBL" id="CP003346">
    <property type="protein sequence ID" value="AGA79492.1"/>
    <property type="molecule type" value="Genomic_DNA"/>
</dbReference>
<proteinExistence type="predicted"/>
<dbReference type="HOGENOM" id="CLU_112771_0_0_10"/>